<evidence type="ECO:0000313" key="4">
    <source>
        <dbReference type="Proteomes" id="UP000323439"/>
    </source>
</evidence>
<dbReference type="InterPro" id="IPR006633">
    <property type="entry name" value="Carb-bd_sugar_hydrolysis-dom"/>
</dbReference>
<dbReference type="InterPro" id="IPR011050">
    <property type="entry name" value="Pectin_lyase_fold/virulence"/>
</dbReference>
<dbReference type="Proteomes" id="UP000323439">
    <property type="component" value="Unassembled WGS sequence"/>
</dbReference>
<dbReference type="PROSITE" id="PS51127">
    <property type="entry name" value="BIG1"/>
    <property type="match status" value="1"/>
</dbReference>
<dbReference type="EMBL" id="FMXB01000018">
    <property type="protein sequence ID" value="SDA65745.1"/>
    <property type="molecule type" value="Genomic_DNA"/>
</dbReference>
<keyword evidence="4" id="KW-1185">Reference proteome</keyword>
<dbReference type="SUPFAM" id="SSF51126">
    <property type="entry name" value="Pectin lyase-like"/>
    <property type="match status" value="2"/>
</dbReference>
<evidence type="ECO:0000259" key="2">
    <source>
        <dbReference type="PROSITE" id="PS51127"/>
    </source>
</evidence>
<name>A0A1G5X850_9EURY</name>
<keyword evidence="1" id="KW-0677">Repeat</keyword>
<dbReference type="NCBIfam" id="TIGR03804">
    <property type="entry name" value="para_beta_helix"/>
    <property type="match status" value="3"/>
</dbReference>
<dbReference type="AlphaFoldDB" id="A0A1G5X850"/>
<evidence type="ECO:0000313" key="3">
    <source>
        <dbReference type="EMBL" id="SDA65745.1"/>
    </source>
</evidence>
<dbReference type="InterPro" id="IPR039448">
    <property type="entry name" value="Beta_helix"/>
</dbReference>
<dbReference type="InterPro" id="IPR022441">
    <property type="entry name" value="Para_beta_helix_rpt-2"/>
</dbReference>
<feature type="domain" description="Big-1" evidence="2">
    <location>
        <begin position="700"/>
        <end position="785"/>
    </location>
</feature>
<gene>
    <name evidence="3" type="ORF">SAMN02910315_01973</name>
</gene>
<protein>
    <submittedName>
        <fullName evidence="3">Parallel beta-helix repeat (Two copies)</fullName>
    </submittedName>
</protein>
<dbReference type="Gene3D" id="2.60.40.10">
    <property type="entry name" value="Immunoglobulins"/>
    <property type="match status" value="2"/>
</dbReference>
<dbReference type="OrthoDB" id="77946at2157"/>
<dbReference type="SMART" id="SM00722">
    <property type="entry name" value="CASH"/>
    <property type="match status" value="2"/>
</dbReference>
<dbReference type="InterPro" id="IPR006626">
    <property type="entry name" value="PbH1"/>
</dbReference>
<dbReference type="Gene3D" id="2.160.20.10">
    <property type="entry name" value="Single-stranded right-handed beta-helix, Pectin lyase-like"/>
    <property type="match status" value="2"/>
</dbReference>
<evidence type="ECO:0000256" key="1">
    <source>
        <dbReference type="ARBA" id="ARBA00022737"/>
    </source>
</evidence>
<dbReference type="InterPro" id="IPR013783">
    <property type="entry name" value="Ig-like_fold"/>
</dbReference>
<dbReference type="InterPro" id="IPR003344">
    <property type="entry name" value="Big_1_dom"/>
</dbReference>
<accession>A0A1G5X850</accession>
<organism evidence="3 4">
    <name type="scientific">Methanobrevibacter millerae</name>
    <dbReference type="NCBI Taxonomy" id="230361"/>
    <lineage>
        <taxon>Archaea</taxon>
        <taxon>Methanobacteriati</taxon>
        <taxon>Methanobacteriota</taxon>
        <taxon>Methanomada group</taxon>
        <taxon>Methanobacteria</taxon>
        <taxon>Methanobacteriales</taxon>
        <taxon>Methanobacteriaceae</taxon>
        <taxon>Methanobrevibacter</taxon>
    </lineage>
</organism>
<dbReference type="InterPro" id="IPR012334">
    <property type="entry name" value="Pectin_lyas_fold"/>
</dbReference>
<reference evidence="3 4" key="1">
    <citation type="submission" date="2016-10" db="EMBL/GenBank/DDBJ databases">
        <authorList>
            <person name="Varghese N."/>
            <person name="Submissions S."/>
        </authorList>
    </citation>
    <scope>NUCLEOTIDE SEQUENCE [LARGE SCALE GENOMIC DNA]</scope>
    <source>
        <strain evidence="3 4">DSM 16643</strain>
    </source>
</reference>
<dbReference type="Pfam" id="PF13229">
    <property type="entry name" value="Beta_helix"/>
    <property type="match status" value="2"/>
</dbReference>
<sequence>MDNKKLFLGIFLVFIVLMGSSTVFAEDISQNIDSQDTVIAISENNDIISASEQTISAGSNSTTIQNVINGMSDGDTLNFETGTYTDICIYIDKSITINGNGATLTGYSSAGVNNTNIPAKVRATTAEGGYAVTNFATLYLLNSSDITMSGLTIVGLDKAVYSNAALYIGQVKNVLIDNNTIEGSSWGIYMTSSPDGTIANNLIQNQATTGFLNFGSPRTLVENNTVINAVNHGIDVRHGTGPNVQVINNTVIGSKEGIYLMHSKGHTATLNTLINCTISSISCYGSSDVSIYGNTMKKSRIGVLLGGGYSNIEIGENTFQLDNLPFPPTFVYYVATAQSDYQSATNDIGVYTDPGEYSNETNIPTPKDISVDYDTILAPTGTTYEVPEGASSTEIQTILDSMADGDTLKFAENAVYEDICIYTDKNIKILGNGATLIGYDSLNATNVPEKVRNQSADGGYAVVYYAVLYSLNNTNAVISDLHILSRFPGYNPTKVNANTEEYKTAGIFTDQSKNLTITGCDIEGASFGLFLQYSGNSVITNNNIHDQYTNGMINFGCPNNIIANNTITNVVNHGIDVRHGTGPNVIVFNNTINGAKEGIYLMHSKGHMVYNNTIQNAKIASITAYGSGNEYIFNNTMTGSRIALLLGGGYYNVTIGENSYRLDTLPFPPTFATFIAFADAQYQDAEKVQGVYSDGGYLAPATIIASDLITNTTEFEYSAILKDNGGKEQANETMTFTVNGDVYTAVTDANGTATVTMILPNGEFLVLVDFAGNDKLSKKTEQAFITVNSTKAVELEAPEIEMYYKNGTKFAVTLTVNGTGLANQNVIITLNGVNNTRTTDENGTIKMSINLNSGEYDVVVYYDGNETYDPAKINSKITVLSTVSGTDVVKVFRNGTQYYATFVDGQGNPLANGTAVKFNINGVMYTRYINGNEGKARLNINLPQGEYIITAINPVNDEMATNNITVLPNIVENNDLVKYYKNDSQYYVTLIGDDGNPVGANETVTFNINGVMYERKTNENGTARLNINLQPGEYIITAMYKECNVANNITVLPVLSAENVTMTYKDGTQFKANLVDGQGNLYANETVEFNINGVFYQRTTDVNGTARLNINLMPGEYIITSSYNGTNIANTIKINEQ</sequence>
<dbReference type="SMART" id="SM00710">
    <property type="entry name" value="PbH1"/>
    <property type="match status" value="11"/>
</dbReference>
<proteinExistence type="predicted"/>